<protein>
    <recommendedName>
        <fullName evidence="8">Rhodopsin domain-containing protein</fullName>
    </recommendedName>
</protein>
<dbReference type="OrthoDB" id="444631at2759"/>
<name>A0A2B7XEC0_9EURO</name>
<evidence type="ECO:0000256" key="1">
    <source>
        <dbReference type="ARBA" id="ARBA00004141"/>
    </source>
</evidence>
<comment type="caution">
    <text evidence="9">The sequence shown here is derived from an EMBL/GenBank/DDBJ whole genome shotgun (WGS) entry which is preliminary data.</text>
</comment>
<evidence type="ECO:0000256" key="4">
    <source>
        <dbReference type="ARBA" id="ARBA00023136"/>
    </source>
</evidence>
<feature type="region of interest" description="Disordered" evidence="6">
    <location>
        <begin position="335"/>
        <end position="379"/>
    </location>
</feature>
<keyword evidence="10" id="KW-1185">Reference proteome</keyword>
<feature type="transmembrane region" description="Helical" evidence="7">
    <location>
        <begin position="271"/>
        <end position="291"/>
    </location>
</feature>
<keyword evidence="3 7" id="KW-1133">Transmembrane helix</keyword>
<evidence type="ECO:0000313" key="10">
    <source>
        <dbReference type="Proteomes" id="UP000223968"/>
    </source>
</evidence>
<comment type="subcellular location">
    <subcellularLocation>
        <location evidence="1">Membrane</location>
        <topology evidence="1">Multi-pass membrane protein</topology>
    </subcellularLocation>
</comment>
<dbReference type="InterPro" id="IPR052337">
    <property type="entry name" value="SAT4-like"/>
</dbReference>
<sequence length="379" mass="41074">MASLPDLSEAELNKTQTERERAVTTACCCITGIAMVLRTLGRYCLKVKNDRQRISTSGHFLGLDDVFNALALITFYGLAASVFLAIDRGMGVHLERVLQIHGPEGLDRYNFAIYLCALFYNSTLGFVKLSVLALYRRILTGLQSNRLSIANWIIFGLVATNTIINVFVAGFQCNPVRRAWNATSVPGTCINTSAFYVGNAITGIITDTLVYLLAIPIIKPLQMETKKKIFTLATLLVGAFAVITSCVRLAFLPGLLVNPDATWAMGVPMDWSVAEPTVGIVVSSVPAITAIRHLFNPQRYGTNSGSTRSQLDGHVKLEDFRPPAGCANRTRVSGACKASESDGSTAGNDNGSEENLVHDTPGFKGISRTTEVELSYSPR</sequence>
<dbReference type="AlphaFoldDB" id="A0A2B7XEC0"/>
<feature type="transmembrane region" description="Helical" evidence="7">
    <location>
        <begin position="194"/>
        <end position="217"/>
    </location>
</feature>
<evidence type="ECO:0000256" key="5">
    <source>
        <dbReference type="ARBA" id="ARBA00038359"/>
    </source>
</evidence>
<keyword evidence="2 7" id="KW-0812">Transmembrane</keyword>
<feature type="transmembrane region" description="Helical" evidence="7">
    <location>
        <begin position="66"/>
        <end position="86"/>
    </location>
</feature>
<feature type="transmembrane region" description="Helical" evidence="7">
    <location>
        <begin position="147"/>
        <end position="171"/>
    </location>
</feature>
<dbReference type="Proteomes" id="UP000223968">
    <property type="component" value="Unassembled WGS sequence"/>
</dbReference>
<gene>
    <name evidence="9" type="ORF">AJ79_06360</name>
</gene>
<evidence type="ECO:0000256" key="7">
    <source>
        <dbReference type="SAM" id="Phobius"/>
    </source>
</evidence>
<dbReference type="EMBL" id="PDNB01000112">
    <property type="protein sequence ID" value="PGH07082.1"/>
    <property type="molecule type" value="Genomic_DNA"/>
</dbReference>
<dbReference type="PANTHER" id="PTHR33048">
    <property type="entry name" value="PTH11-LIKE INTEGRAL MEMBRANE PROTEIN (AFU_ORTHOLOGUE AFUA_5G11245)"/>
    <property type="match status" value="1"/>
</dbReference>
<evidence type="ECO:0000313" key="9">
    <source>
        <dbReference type="EMBL" id="PGH07082.1"/>
    </source>
</evidence>
<proteinExistence type="inferred from homology"/>
<dbReference type="InterPro" id="IPR049326">
    <property type="entry name" value="Rhodopsin_dom_fungi"/>
</dbReference>
<comment type="similarity">
    <text evidence="5">Belongs to the SAT4 family.</text>
</comment>
<evidence type="ECO:0000256" key="6">
    <source>
        <dbReference type="SAM" id="MobiDB-lite"/>
    </source>
</evidence>
<feature type="compositionally biased region" description="Polar residues" evidence="6">
    <location>
        <begin position="341"/>
        <end position="350"/>
    </location>
</feature>
<feature type="domain" description="Rhodopsin" evidence="8">
    <location>
        <begin position="57"/>
        <end position="290"/>
    </location>
</feature>
<dbReference type="Pfam" id="PF20684">
    <property type="entry name" value="Fung_rhodopsin"/>
    <property type="match status" value="1"/>
</dbReference>
<dbReference type="PANTHER" id="PTHR33048:SF114">
    <property type="entry name" value="MEMBRANE PROTEIN PTH11-LIKE, PUTATIVE (AFU_ORTHOLOGUE AFUA_7G06620)-RELATED"/>
    <property type="match status" value="1"/>
</dbReference>
<evidence type="ECO:0000256" key="3">
    <source>
        <dbReference type="ARBA" id="ARBA00022989"/>
    </source>
</evidence>
<accession>A0A2B7XEC0</accession>
<evidence type="ECO:0000259" key="8">
    <source>
        <dbReference type="Pfam" id="PF20684"/>
    </source>
</evidence>
<organism evidence="9 10">
    <name type="scientific">Helicocarpus griseus UAMH5409</name>
    <dbReference type="NCBI Taxonomy" id="1447875"/>
    <lineage>
        <taxon>Eukaryota</taxon>
        <taxon>Fungi</taxon>
        <taxon>Dikarya</taxon>
        <taxon>Ascomycota</taxon>
        <taxon>Pezizomycotina</taxon>
        <taxon>Eurotiomycetes</taxon>
        <taxon>Eurotiomycetidae</taxon>
        <taxon>Onygenales</taxon>
        <taxon>Ajellomycetaceae</taxon>
        <taxon>Helicocarpus</taxon>
    </lineage>
</organism>
<evidence type="ECO:0000256" key="2">
    <source>
        <dbReference type="ARBA" id="ARBA00022692"/>
    </source>
</evidence>
<dbReference type="STRING" id="1447875.A0A2B7XEC0"/>
<feature type="transmembrane region" description="Helical" evidence="7">
    <location>
        <begin position="229"/>
        <end position="251"/>
    </location>
</feature>
<dbReference type="GO" id="GO:0016020">
    <property type="term" value="C:membrane"/>
    <property type="evidence" value="ECO:0007669"/>
    <property type="project" value="UniProtKB-SubCell"/>
</dbReference>
<keyword evidence="4 7" id="KW-0472">Membrane</keyword>
<feature type="transmembrane region" description="Helical" evidence="7">
    <location>
        <begin position="22"/>
        <end position="45"/>
    </location>
</feature>
<reference evidence="9 10" key="1">
    <citation type="submission" date="2017-10" db="EMBL/GenBank/DDBJ databases">
        <title>Comparative genomics in systemic dimorphic fungi from Ajellomycetaceae.</title>
        <authorList>
            <person name="Munoz J.F."/>
            <person name="Mcewen J.G."/>
            <person name="Clay O.K."/>
            <person name="Cuomo C.A."/>
        </authorList>
    </citation>
    <scope>NUCLEOTIDE SEQUENCE [LARGE SCALE GENOMIC DNA]</scope>
    <source>
        <strain evidence="9 10">UAMH5409</strain>
    </source>
</reference>
<feature type="transmembrane region" description="Helical" evidence="7">
    <location>
        <begin position="111"/>
        <end position="135"/>
    </location>
</feature>